<feature type="signal peptide" evidence="1">
    <location>
        <begin position="1"/>
        <end position="26"/>
    </location>
</feature>
<dbReference type="Gene3D" id="3.40.710.10">
    <property type="entry name" value="DD-peptidase/beta-lactamase superfamily"/>
    <property type="match status" value="1"/>
</dbReference>
<keyword evidence="3" id="KW-0378">Hydrolase</keyword>
<gene>
    <name evidence="3" type="ORF">ACFP0N_15290</name>
</gene>
<evidence type="ECO:0000256" key="1">
    <source>
        <dbReference type="SAM" id="SignalP"/>
    </source>
</evidence>
<dbReference type="Pfam" id="PF00144">
    <property type="entry name" value="Beta-lactamase"/>
    <property type="match status" value="1"/>
</dbReference>
<comment type="caution">
    <text evidence="3">The sequence shown here is derived from an EMBL/GenBank/DDBJ whole genome shotgun (WGS) entry which is preliminary data.</text>
</comment>
<evidence type="ECO:0000259" key="2">
    <source>
        <dbReference type="Pfam" id="PF00144"/>
    </source>
</evidence>
<dbReference type="InterPro" id="IPR012338">
    <property type="entry name" value="Beta-lactam/transpept-like"/>
</dbReference>
<dbReference type="GO" id="GO:0016787">
    <property type="term" value="F:hydrolase activity"/>
    <property type="evidence" value="ECO:0007669"/>
    <property type="project" value="UniProtKB-KW"/>
</dbReference>
<organism evidence="3 4">
    <name type="scientific">Kitasatospora aburaviensis</name>
    <dbReference type="NCBI Taxonomy" id="67265"/>
    <lineage>
        <taxon>Bacteria</taxon>
        <taxon>Bacillati</taxon>
        <taxon>Actinomycetota</taxon>
        <taxon>Actinomycetes</taxon>
        <taxon>Kitasatosporales</taxon>
        <taxon>Streptomycetaceae</taxon>
        <taxon>Kitasatospora</taxon>
    </lineage>
</organism>
<feature type="chain" id="PRO_5045063392" evidence="1">
    <location>
        <begin position="27"/>
        <end position="83"/>
    </location>
</feature>
<name>A0ABW1F049_9ACTN</name>
<feature type="domain" description="Beta-lactamase-related" evidence="2">
    <location>
        <begin position="26"/>
        <end position="71"/>
    </location>
</feature>
<sequence length="83" mass="8504">MSARTGITALWAAGMCAVAVSGFLPAAGVADTASGEPARPDHRFRIASNTKSFVSTVLLQLEGEGRLSPDEGPMKAQVAALCD</sequence>
<keyword evidence="1" id="KW-0732">Signal</keyword>
<dbReference type="RefSeq" id="WP_380234897.1">
    <property type="nucleotide sequence ID" value="NZ_BAAAVH010000101.1"/>
</dbReference>
<dbReference type="InterPro" id="IPR001466">
    <property type="entry name" value="Beta-lactam-related"/>
</dbReference>
<dbReference type="SUPFAM" id="SSF56601">
    <property type="entry name" value="beta-lactamase/transpeptidase-like"/>
    <property type="match status" value="1"/>
</dbReference>
<protein>
    <submittedName>
        <fullName evidence="3">Serine hydrolase</fullName>
    </submittedName>
</protein>
<proteinExistence type="predicted"/>
<evidence type="ECO:0000313" key="3">
    <source>
        <dbReference type="EMBL" id="MFC5886329.1"/>
    </source>
</evidence>
<dbReference type="Proteomes" id="UP001596067">
    <property type="component" value="Unassembled WGS sequence"/>
</dbReference>
<accession>A0ABW1F049</accession>
<dbReference type="EMBL" id="JBHSOD010000016">
    <property type="protein sequence ID" value="MFC5886329.1"/>
    <property type="molecule type" value="Genomic_DNA"/>
</dbReference>
<keyword evidence="4" id="KW-1185">Reference proteome</keyword>
<evidence type="ECO:0000313" key="4">
    <source>
        <dbReference type="Proteomes" id="UP001596067"/>
    </source>
</evidence>
<reference evidence="4" key="1">
    <citation type="journal article" date="2019" name="Int. J. Syst. Evol. Microbiol.">
        <title>The Global Catalogue of Microorganisms (GCM) 10K type strain sequencing project: providing services to taxonomists for standard genome sequencing and annotation.</title>
        <authorList>
            <consortium name="The Broad Institute Genomics Platform"/>
            <consortium name="The Broad Institute Genome Sequencing Center for Infectious Disease"/>
            <person name="Wu L."/>
            <person name="Ma J."/>
        </authorList>
    </citation>
    <scope>NUCLEOTIDE SEQUENCE [LARGE SCALE GENOMIC DNA]</scope>
    <source>
        <strain evidence="4">CGMCC 4.1469</strain>
    </source>
</reference>